<evidence type="ECO:0000256" key="1">
    <source>
        <dbReference type="SAM" id="MobiDB-lite"/>
    </source>
</evidence>
<evidence type="ECO:0000313" key="3">
    <source>
        <dbReference type="EMBL" id="KAF6494952.1"/>
    </source>
</evidence>
<dbReference type="Proteomes" id="UP000593571">
    <property type="component" value="Unassembled WGS sequence"/>
</dbReference>
<protein>
    <submittedName>
        <fullName evidence="3">Fibrous sheath interacting protein 2</fullName>
    </submittedName>
</protein>
<feature type="region of interest" description="Disordered" evidence="1">
    <location>
        <begin position="215"/>
        <end position="234"/>
    </location>
</feature>
<reference evidence="3 4" key="1">
    <citation type="journal article" date="2020" name="Nature">
        <title>Six reference-quality genomes reveal evolution of bat adaptations.</title>
        <authorList>
            <person name="Jebb D."/>
            <person name="Huang Z."/>
            <person name="Pippel M."/>
            <person name="Hughes G.M."/>
            <person name="Lavrichenko K."/>
            <person name="Devanna P."/>
            <person name="Winkler S."/>
            <person name="Jermiin L.S."/>
            <person name="Skirmuntt E.C."/>
            <person name="Katzourakis A."/>
            <person name="Burkitt-Gray L."/>
            <person name="Ray D.A."/>
            <person name="Sullivan K.A.M."/>
            <person name="Roscito J.G."/>
            <person name="Kirilenko B.M."/>
            <person name="Davalos L.M."/>
            <person name="Corthals A.P."/>
            <person name="Power M.L."/>
            <person name="Jones G."/>
            <person name="Ransome R.D."/>
            <person name="Dechmann D.K.N."/>
            <person name="Locatelli A.G."/>
            <person name="Puechmaille S.J."/>
            <person name="Fedrigo O."/>
            <person name="Jarvis E.D."/>
            <person name="Hiller M."/>
            <person name="Vernes S.C."/>
            <person name="Myers E.W."/>
            <person name="Teeling E.C."/>
        </authorList>
    </citation>
    <scope>NUCLEOTIDE SEQUENCE [LARGE SCALE GENOMIC DNA]</scope>
    <source>
        <strain evidence="3">MRouAeg1</strain>
        <tissue evidence="3">Muscle</tissue>
    </source>
</reference>
<feature type="domain" description="Fibrous sheath-interacting protein 2 C-terminal" evidence="2">
    <location>
        <begin position="472"/>
        <end position="630"/>
    </location>
</feature>
<feature type="compositionally biased region" description="Polar residues" evidence="1">
    <location>
        <begin position="657"/>
        <end position="666"/>
    </location>
</feature>
<dbReference type="InterPro" id="IPR031554">
    <property type="entry name" value="FSIP2_C"/>
</dbReference>
<keyword evidence="4" id="KW-1185">Reference proteome</keyword>
<gene>
    <name evidence="3" type="ORF">HJG63_005327</name>
</gene>
<evidence type="ECO:0000313" key="4">
    <source>
        <dbReference type="Proteomes" id="UP000593571"/>
    </source>
</evidence>
<sequence>MIPGSSALYYTTKLSEKLFRPSYGFNLTDPYCRLLENQYKSLHDPHLRAYYKRKDILRRLKKGGYITGNNKIVCNLRELNKYREYLTSLKLDFERNYIREQKMLAKQVNKLHENKQIPGHSDVAQFQNWLLQEGTQSVKDQERLIRHRYLDMISRELEQRERNAEEQHLLQMDREERRQREDTRRKLNLRRKIEEEWKTKELLLLTKIGEDVKREARVEEQRRRSREESDKKKQAFLEKRMAYHLQKMQENGFKKEEMEKNTFDYREQDRTHSEYTSLKKKKKIYDDIKLIYPVGDQKANKGVHDPAANAVHLSLGGSKNVKKSAAPVFQSDVHDNGTEQKKDGVMTKKSSTYNDRGAMNTSAQDSVISPSISPTRNFPRCSHSSICHTKDEKEIHNDCGERQNKKSNYHYQSAHQAPATAQGTFPARVFSNPRQKGLTYPLPPILRLPQGPTKQAWIRQQNLLQNCFQEKAVCRNSFQNIRKPDITKVELLKDVENKNDLIVRLVAHDIESDSQEGLMSDENELVIREVIQEECLEEQHEDQVKVATKPIKSKVVSPKPTVSTNSLKKFLSISKCCQPTSSANIESIEATSNHTIERKERQVERAVAELHMTTRSTTKAVTDSWEKKPQYKKEEENLITEPTHYFIHRVMSSSSYNQEDLSSSAGETADCTPGTHASISQETSNPTISKQGSKMLAKVSSALSKVFSRSNTSISKSSSPSYKDKY</sequence>
<evidence type="ECO:0000259" key="2">
    <source>
        <dbReference type="Pfam" id="PF15783"/>
    </source>
</evidence>
<proteinExistence type="predicted"/>
<dbReference type="PANTHER" id="PTHR21856">
    <property type="entry name" value="FIBROUS SHEATH-INTERACTING PROTEIN 2"/>
    <property type="match status" value="1"/>
</dbReference>
<dbReference type="AlphaFoldDB" id="A0A7J8JFT8"/>
<feature type="region of interest" description="Disordered" evidence="1">
    <location>
        <begin position="333"/>
        <end position="381"/>
    </location>
</feature>
<dbReference type="EMBL" id="JACASE010000002">
    <property type="protein sequence ID" value="KAF6494952.1"/>
    <property type="molecule type" value="Genomic_DNA"/>
</dbReference>
<dbReference type="Pfam" id="PF15783">
    <property type="entry name" value="FSIP2"/>
    <property type="match status" value="1"/>
</dbReference>
<feature type="compositionally biased region" description="Basic and acidic residues" evidence="1">
    <location>
        <begin position="333"/>
        <end position="346"/>
    </location>
</feature>
<feature type="compositionally biased region" description="Polar residues" evidence="1">
    <location>
        <begin position="675"/>
        <end position="692"/>
    </location>
</feature>
<feature type="compositionally biased region" description="Low complexity" evidence="1">
    <location>
        <begin position="708"/>
        <end position="726"/>
    </location>
</feature>
<feature type="region of interest" description="Disordered" evidence="1">
    <location>
        <begin position="164"/>
        <end position="184"/>
    </location>
</feature>
<feature type="compositionally biased region" description="Polar residues" evidence="1">
    <location>
        <begin position="348"/>
        <end position="381"/>
    </location>
</feature>
<dbReference type="GO" id="GO:0005739">
    <property type="term" value="C:mitochondrion"/>
    <property type="evidence" value="ECO:0007669"/>
    <property type="project" value="TreeGrafter"/>
</dbReference>
<accession>A0A7J8JFT8</accession>
<feature type="region of interest" description="Disordered" evidence="1">
    <location>
        <begin position="657"/>
        <end position="726"/>
    </location>
</feature>
<name>A0A7J8JFT8_ROUAE</name>
<dbReference type="PANTHER" id="PTHR21856:SF7">
    <property type="entry name" value="FIBROUS SHEATH-INTERACTING PROTEIN 2"/>
    <property type="match status" value="1"/>
</dbReference>
<dbReference type="InterPro" id="IPR038891">
    <property type="entry name" value="FSIP2"/>
</dbReference>
<comment type="caution">
    <text evidence="3">The sequence shown here is derived from an EMBL/GenBank/DDBJ whole genome shotgun (WGS) entry which is preliminary data.</text>
</comment>
<organism evidence="3 4">
    <name type="scientific">Rousettus aegyptiacus</name>
    <name type="common">Egyptian fruit bat</name>
    <name type="synonym">Pteropus aegyptiacus</name>
    <dbReference type="NCBI Taxonomy" id="9407"/>
    <lineage>
        <taxon>Eukaryota</taxon>
        <taxon>Metazoa</taxon>
        <taxon>Chordata</taxon>
        <taxon>Craniata</taxon>
        <taxon>Vertebrata</taxon>
        <taxon>Euteleostomi</taxon>
        <taxon>Mammalia</taxon>
        <taxon>Eutheria</taxon>
        <taxon>Laurasiatheria</taxon>
        <taxon>Chiroptera</taxon>
        <taxon>Yinpterochiroptera</taxon>
        <taxon>Pteropodoidea</taxon>
        <taxon>Pteropodidae</taxon>
        <taxon>Rousettinae</taxon>
        <taxon>Rousettus</taxon>
    </lineage>
</organism>